<evidence type="ECO:0000256" key="1">
    <source>
        <dbReference type="ARBA" id="ARBA00000077"/>
    </source>
</evidence>
<dbReference type="InParanoid" id="A0A1Y2DJJ7"/>
<comment type="catalytic activity">
    <reaction evidence="1">
        <text>Endonucleolytic cleavage to 5'-phosphomonoester.</text>
        <dbReference type="EC" id="3.1.26.4"/>
    </reaction>
</comment>
<protein>
    <recommendedName>
        <fullName evidence="3">ribonuclease H</fullName>
        <ecNumber evidence="3">3.1.26.4</ecNumber>
    </recommendedName>
</protein>
<dbReference type="GO" id="GO:0003676">
    <property type="term" value="F:nucleic acid binding"/>
    <property type="evidence" value="ECO:0007669"/>
    <property type="project" value="InterPro"/>
</dbReference>
<comment type="caution">
    <text evidence="9">The sequence shown here is derived from an EMBL/GenBank/DDBJ whole genome shotgun (WGS) entry which is preliminary data.</text>
</comment>
<dbReference type="InterPro" id="IPR036397">
    <property type="entry name" value="RNaseH_sf"/>
</dbReference>
<dbReference type="OrthoDB" id="245563at2759"/>
<keyword evidence="6" id="KW-0255">Endonuclease</keyword>
<dbReference type="SUPFAM" id="SSF53098">
    <property type="entry name" value="Ribonuclease H-like"/>
    <property type="match status" value="1"/>
</dbReference>
<evidence type="ECO:0000313" key="9">
    <source>
        <dbReference type="EMBL" id="ORY59417.1"/>
    </source>
</evidence>
<dbReference type="Gene3D" id="3.30.420.10">
    <property type="entry name" value="Ribonuclease H-like superfamily/Ribonuclease H"/>
    <property type="match status" value="1"/>
</dbReference>
<evidence type="ECO:0000256" key="2">
    <source>
        <dbReference type="ARBA" id="ARBA00005300"/>
    </source>
</evidence>
<evidence type="ECO:0000259" key="8">
    <source>
        <dbReference type="PROSITE" id="PS50879"/>
    </source>
</evidence>
<evidence type="ECO:0000256" key="5">
    <source>
        <dbReference type="ARBA" id="ARBA00022723"/>
    </source>
</evidence>
<dbReference type="PANTHER" id="PTHR10642">
    <property type="entry name" value="RIBONUCLEASE H1"/>
    <property type="match status" value="1"/>
</dbReference>
<dbReference type="GO" id="GO:0046872">
    <property type="term" value="F:metal ion binding"/>
    <property type="evidence" value="ECO:0007669"/>
    <property type="project" value="UniProtKB-KW"/>
</dbReference>
<proteinExistence type="inferred from homology"/>
<dbReference type="GO" id="GO:0043137">
    <property type="term" value="P:DNA replication, removal of RNA primer"/>
    <property type="evidence" value="ECO:0007669"/>
    <property type="project" value="TreeGrafter"/>
</dbReference>
<dbReference type="GO" id="GO:0004523">
    <property type="term" value="F:RNA-DNA hybrid ribonuclease activity"/>
    <property type="evidence" value="ECO:0007669"/>
    <property type="project" value="UniProtKB-EC"/>
</dbReference>
<dbReference type="AlphaFoldDB" id="A0A1Y2DJJ7"/>
<evidence type="ECO:0000256" key="7">
    <source>
        <dbReference type="ARBA" id="ARBA00022801"/>
    </source>
</evidence>
<dbReference type="STRING" id="106004.A0A1Y2DJJ7"/>
<dbReference type="EC" id="3.1.26.4" evidence="3"/>
<keyword evidence="4" id="KW-0540">Nuclease</keyword>
<comment type="similarity">
    <text evidence="2">Belongs to the RNase H family.</text>
</comment>
<dbReference type="Pfam" id="PF00075">
    <property type="entry name" value="RNase_H"/>
    <property type="match status" value="1"/>
</dbReference>
<evidence type="ECO:0000256" key="4">
    <source>
        <dbReference type="ARBA" id="ARBA00022722"/>
    </source>
</evidence>
<dbReference type="InterPro" id="IPR002156">
    <property type="entry name" value="RNaseH_domain"/>
</dbReference>
<dbReference type="EMBL" id="MCGR01000076">
    <property type="protein sequence ID" value="ORY59417.1"/>
    <property type="molecule type" value="Genomic_DNA"/>
</dbReference>
<organism evidence="9 10">
    <name type="scientific">Leucosporidium creatinivorum</name>
    <dbReference type="NCBI Taxonomy" id="106004"/>
    <lineage>
        <taxon>Eukaryota</taxon>
        <taxon>Fungi</taxon>
        <taxon>Dikarya</taxon>
        <taxon>Basidiomycota</taxon>
        <taxon>Pucciniomycotina</taxon>
        <taxon>Microbotryomycetes</taxon>
        <taxon>Leucosporidiales</taxon>
        <taxon>Leucosporidium</taxon>
    </lineage>
</organism>
<dbReference type="InterPro" id="IPR012337">
    <property type="entry name" value="RNaseH-like_sf"/>
</dbReference>
<keyword evidence="5" id="KW-0479">Metal-binding</keyword>
<name>A0A1Y2DJJ7_9BASI</name>
<reference evidence="9 10" key="1">
    <citation type="submission" date="2016-07" db="EMBL/GenBank/DDBJ databases">
        <title>Pervasive Adenine N6-methylation of Active Genes in Fungi.</title>
        <authorList>
            <consortium name="DOE Joint Genome Institute"/>
            <person name="Mondo S.J."/>
            <person name="Dannebaum R.O."/>
            <person name="Kuo R.C."/>
            <person name="Labutti K."/>
            <person name="Haridas S."/>
            <person name="Kuo A."/>
            <person name="Salamov A."/>
            <person name="Ahrendt S.R."/>
            <person name="Lipzen A."/>
            <person name="Sullivan W."/>
            <person name="Andreopoulos W.B."/>
            <person name="Clum A."/>
            <person name="Lindquist E."/>
            <person name="Daum C."/>
            <person name="Ramamoorthy G.K."/>
            <person name="Gryganskyi A."/>
            <person name="Culley D."/>
            <person name="Magnuson J.K."/>
            <person name="James T.Y."/>
            <person name="O'Malley M.A."/>
            <person name="Stajich J.E."/>
            <person name="Spatafora J.W."/>
            <person name="Visel A."/>
            <person name="Grigoriev I.V."/>
        </authorList>
    </citation>
    <scope>NUCLEOTIDE SEQUENCE [LARGE SCALE GENOMIC DNA]</scope>
    <source>
        <strain evidence="9 10">62-1032</strain>
    </source>
</reference>
<feature type="domain" description="RNase H type-1" evidence="8">
    <location>
        <begin position="1"/>
        <end position="105"/>
    </location>
</feature>
<accession>A0A1Y2DJJ7</accession>
<evidence type="ECO:0000313" key="10">
    <source>
        <dbReference type="Proteomes" id="UP000193467"/>
    </source>
</evidence>
<evidence type="ECO:0000256" key="3">
    <source>
        <dbReference type="ARBA" id="ARBA00012180"/>
    </source>
</evidence>
<dbReference type="PANTHER" id="PTHR10642:SF26">
    <property type="entry name" value="RIBONUCLEASE H1"/>
    <property type="match status" value="1"/>
</dbReference>
<evidence type="ECO:0000256" key="6">
    <source>
        <dbReference type="ARBA" id="ARBA00022759"/>
    </source>
</evidence>
<keyword evidence="10" id="KW-1185">Reference proteome</keyword>
<gene>
    <name evidence="9" type="ORF">BCR35DRAFT_200348</name>
</gene>
<sequence length="160" mass="17796">MYAVARILETDPTPELPLTICTDSQYTISVFSTWIPGWRKRGWKTSGGTPVLNKDLIQYVLSLISLRMPPNSTSPTANVSFKKVKAHVGIEGNEMADRFANNGAMSAEVEPRDFAAATRANEKKLREKGLQAVEVEFEVDIGDLWTDDELKEMGKSQDFA</sequence>
<dbReference type="PROSITE" id="PS50879">
    <property type="entry name" value="RNASE_H_1"/>
    <property type="match status" value="1"/>
</dbReference>
<keyword evidence="7" id="KW-0378">Hydrolase</keyword>
<dbReference type="InterPro" id="IPR050092">
    <property type="entry name" value="RNase_H"/>
</dbReference>
<dbReference type="Proteomes" id="UP000193467">
    <property type="component" value="Unassembled WGS sequence"/>
</dbReference>